<dbReference type="Gene3D" id="3.40.50.970">
    <property type="match status" value="2"/>
</dbReference>
<feature type="domain" description="Thiamine pyrophosphate enzyme N-terminal TPP-binding" evidence="12">
    <location>
        <begin position="26"/>
        <end position="128"/>
    </location>
</feature>
<dbReference type="AlphaFoldDB" id="A0A1V2LCN2"/>
<evidence type="ECO:0000256" key="9">
    <source>
        <dbReference type="RuleBase" id="RU362132"/>
    </source>
</evidence>
<protein>
    <submittedName>
        <fullName evidence="13">Transaminated amino acid decarboxylase</fullName>
    </submittedName>
</protein>
<dbReference type="PANTHER" id="PTHR43452">
    <property type="entry name" value="PYRUVATE DECARBOXYLASE"/>
    <property type="match status" value="1"/>
</dbReference>
<dbReference type="SUPFAM" id="SSF52467">
    <property type="entry name" value="DHS-like NAD/FAD-binding domain"/>
    <property type="match status" value="1"/>
</dbReference>
<evidence type="ECO:0000256" key="6">
    <source>
        <dbReference type="ARBA" id="ARBA00023052"/>
    </source>
</evidence>
<dbReference type="SUPFAM" id="SSF52518">
    <property type="entry name" value="Thiamin diphosphate-binding fold (THDP-binding)"/>
    <property type="match status" value="2"/>
</dbReference>
<keyword evidence="4" id="KW-0210">Decarboxylase</keyword>
<dbReference type="GO" id="GO:0000287">
    <property type="term" value="F:magnesium ion binding"/>
    <property type="evidence" value="ECO:0007669"/>
    <property type="project" value="InterPro"/>
</dbReference>
<dbReference type="VEuPathDB" id="FungiDB:BON22_0402"/>
<dbReference type="InterPro" id="IPR047214">
    <property type="entry name" value="TPP_PDC_IPDC"/>
</dbReference>
<dbReference type="GO" id="GO:0005634">
    <property type="term" value="C:nucleus"/>
    <property type="evidence" value="ECO:0007669"/>
    <property type="project" value="TreeGrafter"/>
</dbReference>
<evidence type="ECO:0000256" key="8">
    <source>
        <dbReference type="PIRSR" id="PIRSR036565-2"/>
    </source>
</evidence>
<dbReference type="CDD" id="cd02005">
    <property type="entry name" value="TPP_PDC_IPDC"/>
    <property type="match status" value="1"/>
</dbReference>
<comment type="similarity">
    <text evidence="2 9">Belongs to the TPP enzyme family.</text>
</comment>
<dbReference type="InterPro" id="IPR012001">
    <property type="entry name" value="Thiamin_PyroP_enz_TPP-bd_dom"/>
</dbReference>
<comment type="caution">
    <text evidence="13">The sequence shown here is derived from an EMBL/GenBank/DDBJ whole genome shotgun (WGS) entry which is preliminary data.</text>
</comment>
<dbReference type="InterPro" id="IPR011766">
    <property type="entry name" value="TPP_enzyme_TPP-bd"/>
</dbReference>
<feature type="binding site" evidence="8">
    <location>
        <position position="481"/>
    </location>
    <ligand>
        <name>Mg(2+)</name>
        <dbReference type="ChEBI" id="CHEBI:18420"/>
    </ligand>
</feature>
<feature type="domain" description="Thiamine pyrophosphate enzyme central" evidence="10">
    <location>
        <begin position="239"/>
        <end position="357"/>
    </location>
</feature>
<dbReference type="CDD" id="cd07038">
    <property type="entry name" value="TPP_PYR_PDC_IPDC_like"/>
    <property type="match status" value="1"/>
</dbReference>
<sequence length="623" mass="69658">MAPIPDASAPTPTTITTSTTMENNTMKFGEYLFKRLAQVHSVNSIFGVPGDFNLGLLDHLYTTDLQWIGGCNELNSGYSADGYSRYTNSLGVLITTYGVGELSAINAVAGAFAEYSKVLHIVGIPTRRAMFDNVEKKKHLHHLVPSLDSLEDSDHFVYTKMVGGISCIAKTITNPATAAEDVDEVIKTIFKHSRPGYLFLPLDMADEIIDASRLITEPAVDFHRVKIEEEANTKLVGDKILSKLYNSKIPAFLADVLVRRYDQGVELLRELVNTTNIHNYTTFMGKSILNEYHPSFVGDYIGIESNKGVKENLESSDCILYFGPHINEINTGHYSFDFTEEQSILLHPDYIKVGSELFRGVHMINVMRYLLSNIDTSRIAAPVPVPYHVSPRYPNIPSRSSISQSVLLKKFESFLQEGDVVVCETGSFMFGIPDFRFKTDVNYIAQGFYLSIGMALPCSVGVGIAMKDQGSKSRLILVEGDGSAQMTIQELSSFPHYGLKPIIFLLNNSGYTVERIIRGENQTYNDIKPWNWSKVFELFEYDGTAEGKLISEKAKQNKHCVSSIVSSEEELSLAMTSVNSKVDDDKLRFFEVILDKLDCPWRFFHMNNYRLFPLTDAGSKALA</sequence>
<name>A0A1V2LCN2_CYBFA</name>
<dbReference type="PANTHER" id="PTHR43452:SF3">
    <property type="entry name" value="TRANSAMINATED AMINO ACID DECARBOXYLASE"/>
    <property type="match status" value="1"/>
</dbReference>
<evidence type="ECO:0000313" key="13">
    <source>
        <dbReference type="EMBL" id="ONH69602.1"/>
    </source>
</evidence>
<dbReference type="GO" id="GO:0030976">
    <property type="term" value="F:thiamine pyrophosphate binding"/>
    <property type="evidence" value="ECO:0007669"/>
    <property type="project" value="InterPro"/>
</dbReference>
<organism evidence="13 14">
    <name type="scientific">Cyberlindnera fabianii</name>
    <name type="common">Yeast</name>
    <name type="synonym">Hansenula fabianii</name>
    <dbReference type="NCBI Taxonomy" id="36022"/>
    <lineage>
        <taxon>Eukaryota</taxon>
        <taxon>Fungi</taxon>
        <taxon>Dikarya</taxon>
        <taxon>Ascomycota</taxon>
        <taxon>Saccharomycotina</taxon>
        <taxon>Saccharomycetes</taxon>
        <taxon>Phaffomycetales</taxon>
        <taxon>Phaffomycetaceae</taxon>
        <taxon>Cyberlindnera</taxon>
    </lineage>
</organism>
<evidence type="ECO:0000259" key="12">
    <source>
        <dbReference type="Pfam" id="PF02776"/>
    </source>
</evidence>
<dbReference type="InterPro" id="IPR012110">
    <property type="entry name" value="PDC/IPDC-like"/>
</dbReference>
<dbReference type="GO" id="GO:0005829">
    <property type="term" value="C:cytosol"/>
    <property type="evidence" value="ECO:0007669"/>
    <property type="project" value="TreeGrafter"/>
</dbReference>
<reference evidence="14" key="1">
    <citation type="journal article" date="2017" name="Genome Announc.">
        <title>Genome sequences of Cyberlindnera fabianii 65, Pichia kudriavzevii 129, and Saccharomyces cerevisiae 131 isolated from fermented masau fruits in Zimbabwe.</title>
        <authorList>
            <person name="van Rijswijck I.M.H."/>
            <person name="Derks M.F.L."/>
            <person name="Abee T."/>
            <person name="de Ridder D."/>
            <person name="Smid E.J."/>
        </authorList>
    </citation>
    <scope>NUCLEOTIDE SEQUENCE [LARGE SCALE GENOMIC DNA]</scope>
    <source>
        <strain evidence="14">65</strain>
    </source>
</reference>
<feature type="binding site" evidence="8">
    <location>
        <position position="510"/>
    </location>
    <ligand>
        <name>Mg(2+)</name>
        <dbReference type="ChEBI" id="CHEBI:18420"/>
    </ligand>
</feature>
<dbReference type="Pfam" id="PF00205">
    <property type="entry name" value="TPP_enzyme_M"/>
    <property type="match status" value="1"/>
</dbReference>
<proteinExistence type="inferred from homology"/>
<dbReference type="InterPro" id="IPR012000">
    <property type="entry name" value="Thiamin_PyroP_enz_cen_dom"/>
</dbReference>
<dbReference type="InterPro" id="IPR029035">
    <property type="entry name" value="DHS-like_NAD/FAD-binding_dom"/>
</dbReference>
<dbReference type="Proteomes" id="UP000189513">
    <property type="component" value="Unassembled WGS sequence"/>
</dbReference>
<comment type="cofactor">
    <cofactor evidence="1">
        <name>thiamine diphosphate</name>
        <dbReference type="ChEBI" id="CHEBI:58937"/>
    </cofactor>
</comment>
<keyword evidence="5 8" id="KW-0460">Magnesium</keyword>
<evidence type="ECO:0000256" key="2">
    <source>
        <dbReference type="ARBA" id="ARBA00007812"/>
    </source>
</evidence>
<dbReference type="GO" id="GO:0000949">
    <property type="term" value="P:aromatic amino acid family catabolic process to alcohol via Ehrlich pathway"/>
    <property type="evidence" value="ECO:0007669"/>
    <property type="project" value="TreeGrafter"/>
</dbReference>
<dbReference type="Pfam" id="PF02775">
    <property type="entry name" value="TPP_enzyme_C"/>
    <property type="match status" value="1"/>
</dbReference>
<dbReference type="Pfam" id="PF02776">
    <property type="entry name" value="TPP_enzyme_N"/>
    <property type="match status" value="1"/>
</dbReference>
<dbReference type="GO" id="GO:0004737">
    <property type="term" value="F:pyruvate decarboxylase activity"/>
    <property type="evidence" value="ECO:0007669"/>
    <property type="project" value="TreeGrafter"/>
</dbReference>
<feature type="domain" description="Thiamine pyrophosphate enzyme TPP-binding" evidence="11">
    <location>
        <begin position="435"/>
        <end position="539"/>
    </location>
</feature>
<comment type="cofactor">
    <cofactor evidence="8">
        <name>Mg(2+)</name>
        <dbReference type="ChEBI" id="CHEBI:18420"/>
    </cofactor>
    <text evidence="8">Binds 1 Mg(2+) per subunit.</text>
</comment>
<evidence type="ECO:0000256" key="3">
    <source>
        <dbReference type="ARBA" id="ARBA00022723"/>
    </source>
</evidence>
<evidence type="ECO:0000256" key="7">
    <source>
        <dbReference type="ARBA" id="ARBA00023239"/>
    </source>
</evidence>
<feature type="binding site" evidence="8">
    <location>
        <position position="508"/>
    </location>
    <ligand>
        <name>Mg(2+)</name>
        <dbReference type="ChEBI" id="CHEBI:18420"/>
    </ligand>
</feature>
<dbReference type="EMBL" id="MPUK01000001">
    <property type="protein sequence ID" value="ONH69602.1"/>
    <property type="molecule type" value="Genomic_DNA"/>
</dbReference>
<gene>
    <name evidence="13" type="ORF">BON22_0402</name>
</gene>
<dbReference type="InterPro" id="IPR047213">
    <property type="entry name" value="TPP_PYR_PDC_IPDC-like"/>
</dbReference>
<evidence type="ECO:0000256" key="5">
    <source>
        <dbReference type="ARBA" id="ARBA00022842"/>
    </source>
</evidence>
<keyword evidence="14" id="KW-1185">Reference proteome</keyword>
<evidence type="ECO:0000256" key="4">
    <source>
        <dbReference type="ARBA" id="ARBA00022793"/>
    </source>
</evidence>
<dbReference type="Gene3D" id="3.40.50.1220">
    <property type="entry name" value="TPP-binding domain"/>
    <property type="match status" value="1"/>
</dbReference>
<dbReference type="FunFam" id="3.40.50.970:FF:000024">
    <property type="entry name" value="Pyruvate decarboxylase isozyme"/>
    <property type="match status" value="1"/>
</dbReference>
<keyword evidence="7" id="KW-0456">Lyase</keyword>
<evidence type="ECO:0000256" key="1">
    <source>
        <dbReference type="ARBA" id="ARBA00001964"/>
    </source>
</evidence>
<dbReference type="STRING" id="36022.A0A1V2LCN2"/>
<evidence type="ECO:0000259" key="11">
    <source>
        <dbReference type="Pfam" id="PF02775"/>
    </source>
</evidence>
<evidence type="ECO:0000313" key="14">
    <source>
        <dbReference type="Proteomes" id="UP000189513"/>
    </source>
</evidence>
<keyword evidence="3 8" id="KW-0479">Metal-binding</keyword>
<dbReference type="PIRSF" id="PIRSF036565">
    <property type="entry name" value="Pyruvt_ip_decrb"/>
    <property type="match status" value="1"/>
</dbReference>
<keyword evidence="6 9" id="KW-0786">Thiamine pyrophosphate</keyword>
<evidence type="ECO:0000259" key="10">
    <source>
        <dbReference type="Pfam" id="PF00205"/>
    </source>
</evidence>
<dbReference type="OMA" id="AQEISVM"/>
<dbReference type="InterPro" id="IPR029061">
    <property type="entry name" value="THDP-binding"/>
</dbReference>
<accession>A0A1V2LCN2</accession>